<feature type="domain" description="DEAD/DEAH-box helicase" evidence="6">
    <location>
        <begin position="254"/>
        <end position="355"/>
    </location>
</feature>
<evidence type="ECO:0000256" key="5">
    <source>
        <dbReference type="SAM" id="MobiDB-lite"/>
    </source>
</evidence>
<evidence type="ECO:0000256" key="1">
    <source>
        <dbReference type="ARBA" id="ARBA00022741"/>
    </source>
</evidence>
<dbReference type="PANTHER" id="PTHR47960">
    <property type="entry name" value="DEAD-BOX ATP-DEPENDENT RNA HELICASE 50"/>
    <property type="match status" value="1"/>
</dbReference>
<evidence type="ECO:0000313" key="7">
    <source>
        <dbReference type="EMBL" id="KAJ9175387.1"/>
    </source>
</evidence>
<evidence type="ECO:0000313" key="8">
    <source>
        <dbReference type="Proteomes" id="UP001174677"/>
    </source>
</evidence>
<dbReference type="Pfam" id="PF00270">
    <property type="entry name" value="DEAD"/>
    <property type="match status" value="1"/>
</dbReference>
<reference evidence="7 8" key="1">
    <citation type="journal article" date="2023" name="Plant Biotechnol. J.">
        <title>Chromosome-level wild Hevea brasiliensis genome provides new tools for genomic-assisted breeding and valuable loci to elevate rubber yield.</title>
        <authorList>
            <person name="Cheng H."/>
            <person name="Song X."/>
            <person name="Hu Y."/>
            <person name="Wu T."/>
            <person name="Yang Q."/>
            <person name="An Z."/>
            <person name="Feng S."/>
            <person name="Deng Z."/>
            <person name="Wu W."/>
            <person name="Zeng X."/>
            <person name="Tu M."/>
            <person name="Wang X."/>
            <person name="Huang H."/>
        </authorList>
    </citation>
    <scope>NUCLEOTIDE SEQUENCE [LARGE SCALE GENOMIC DNA]</scope>
    <source>
        <strain evidence="7">MT/VB/25A 57/8</strain>
    </source>
</reference>
<name>A0ABQ9M549_HEVBR</name>
<feature type="region of interest" description="Disordered" evidence="5">
    <location>
        <begin position="1"/>
        <end position="26"/>
    </location>
</feature>
<keyword evidence="4" id="KW-0067">ATP-binding</keyword>
<evidence type="ECO:0000256" key="3">
    <source>
        <dbReference type="ARBA" id="ARBA00022806"/>
    </source>
</evidence>
<protein>
    <recommendedName>
        <fullName evidence="6">DEAD/DEAH-box helicase domain-containing protein</fullName>
    </recommendedName>
</protein>
<dbReference type="EMBL" id="JARPOI010000008">
    <property type="protein sequence ID" value="KAJ9175387.1"/>
    <property type="molecule type" value="Genomic_DNA"/>
</dbReference>
<sequence length="574" mass="63364">MAKGDDAVMRKKNKAKRKKLNGENSNVSSRVASIIAAKKRRQSGKRRICQGMCFSLPTPDDPFNERHGKMDFKVKDKKKIVPAQVSRGVFARGKNAHLSKDTLCRNNREIDHLEQKNEKLLHLRSEIKNPIISNDNLGHKNPVDSETTKIQLNRKDCNHQRQDCGNSDCPSKFFALCLNAIEKALHLGDAYNNEDKPLFVNPWGLEFLKCYSTGKDILDTSGSSCTIEQIAWMVSVAADTIASKEKEGLWFASPFLLFLVPSQEKATKVRLVCKPLKDLGIHTVSLHPGATLDHQIRGLKSCEPEFLVSTPERLVELLSLKAIDISGVSFLVVDGLDCLHQDGYLGTLKSIRQCIFGNPNTVVFNNFFSYACVPAMQNLLSGPIQRLCLSDSICSQSACIVQTIDVCFSEEEKLSKGLQILHDTFEDSLCSHTLKVLYIVGGDGKSANLVKILESNGYSVSTGSNCDIPDVNSSPDSDCGTKPTISMINAEQISTADLGIYEIVILTNIVLSIDTYVQILTRMARHTTHGVLHSFLTEEDALLAGSLVEILEQCGQAVPEALRTLHIRSSMLES</sequence>
<comment type="caution">
    <text evidence="7">The sequence shown here is derived from an EMBL/GenBank/DDBJ whole genome shotgun (WGS) entry which is preliminary data.</text>
</comment>
<keyword evidence="3" id="KW-0347">Helicase</keyword>
<keyword evidence="1" id="KW-0547">Nucleotide-binding</keyword>
<accession>A0ABQ9M549</accession>
<gene>
    <name evidence="7" type="ORF">P3X46_013949</name>
</gene>
<dbReference type="Gene3D" id="3.40.50.300">
    <property type="entry name" value="P-loop containing nucleotide triphosphate hydrolases"/>
    <property type="match status" value="2"/>
</dbReference>
<dbReference type="Proteomes" id="UP001174677">
    <property type="component" value="Chromosome 8"/>
</dbReference>
<organism evidence="7 8">
    <name type="scientific">Hevea brasiliensis</name>
    <name type="common">Para rubber tree</name>
    <name type="synonym">Siphonia brasiliensis</name>
    <dbReference type="NCBI Taxonomy" id="3981"/>
    <lineage>
        <taxon>Eukaryota</taxon>
        <taxon>Viridiplantae</taxon>
        <taxon>Streptophyta</taxon>
        <taxon>Embryophyta</taxon>
        <taxon>Tracheophyta</taxon>
        <taxon>Spermatophyta</taxon>
        <taxon>Magnoliopsida</taxon>
        <taxon>eudicotyledons</taxon>
        <taxon>Gunneridae</taxon>
        <taxon>Pentapetalae</taxon>
        <taxon>rosids</taxon>
        <taxon>fabids</taxon>
        <taxon>Malpighiales</taxon>
        <taxon>Euphorbiaceae</taxon>
        <taxon>Crotonoideae</taxon>
        <taxon>Micrandreae</taxon>
        <taxon>Hevea</taxon>
    </lineage>
</organism>
<evidence type="ECO:0000256" key="2">
    <source>
        <dbReference type="ARBA" id="ARBA00022801"/>
    </source>
</evidence>
<feature type="compositionally biased region" description="Basic residues" evidence="5">
    <location>
        <begin position="10"/>
        <end position="19"/>
    </location>
</feature>
<keyword evidence="8" id="KW-1185">Reference proteome</keyword>
<dbReference type="InterPro" id="IPR011545">
    <property type="entry name" value="DEAD/DEAH_box_helicase_dom"/>
</dbReference>
<evidence type="ECO:0000259" key="6">
    <source>
        <dbReference type="Pfam" id="PF00270"/>
    </source>
</evidence>
<evidence type="ECO:0000256" key="4">
    <source>
        <dbReference type="ARBA" id="ARBA00022840"/>
    </source>
</evidence>
<dbReference type="InterPro" id="IPR027417">
    <property type="entry name" value="P-loop_NTPase"/>
</dbReference>
<proteinExistence type="predicted"/>
<dbReference type="SUPFAM" id="SSF52540">
    <property type="entry name" value="P-loop containing nucleoside triphosphate hydrolases"/>
    <property type="match status" value="1"/>
</dbReference>
<keyword evidence="2" id="KW-0378">Hydrolase</keyword>